<organism evidence="1 2">
    <name type="scientific">Roseateles agri</name>
    <dbReference type="NCBI Taxonomy" id="3098619"/>
    <lineage>
        <taxon>Bacteria</taxon>
        <taxon>Pseudomonadati</taxon>
        <taxon>Pseudomonadota</taxon>
        <taxon>Betaproteobacteria</taxon>
        <taxon>Burkholderiales</taxon>
        <taxon>Sphaerotilaceae</taxon>
        <taxon>Roseateles</taxon>
    </lineage>
</organism>
<proteinExistence type="predicted"/>
<comment type="caution">
    <text evidence="1">The sequence shown here is derived from an EMBL/GenBank/DDBJ whole genome shotgun (WGS) entry which is preliminary data.</text>
</comment>
<protein>
    <submittedName>
        <fullName evidence="1">Uncharacterized protein</fullName>
    </submittedName>
</protein>
<dbReference type="Proteomes" id="UP001285263">
    <property type="component" value="Unassembled WGS sequence"/>
</dbReference>
<keyword evidence="2" id="KW-1185">Reference proteome</keyword>
<sequence length="40" mass="4185">MKNKRLYACDGTVTGKTGRQPSIGAAVEFSARMGIGFAHG</sequence>
<evidence type="ECO:0000313" key="1">
    <source>
        <dbReference type="EMBL" id="MDY0746788.1"/>
    </source>
</evidence>
<name>A0ABU5DKF8_9BURK</name>
<evidence type="ECO:0000313" key="2">
    <source>
        <dbReference type="Proteomes" id="UP001285263"/>
    </source>
</evidence>
<dbReference type="RefSeq" id="WP_320424743.1">
    <property type="nucleotide sequence ID" value="NZ_JAXCLA010000006.1"/>
</dbReference>
<gene>
    <name evidence="1" type="ORF">SNE35_19915</name>
</gene>
<reference evidence="1 2" key="1">
    <citation type="submission" date="2023-11" db="EMBL/GenBank/DDBJ databases">
        <title>Paucibacter sp. nov., isolated from fresh soil in Korea.</title>
        <authorList>
            <person name="Le N.T.T."/>
        </authorList>
    </citation>
    <scope>NUCLEOTIDE SEQUENCE [LARGE SCALE GENOMIC DNA]</scope>
    <source>
        <strain evidence="1 2">R3-3</strain>
    </source>
</reference>
<accession>A0ABU5DKF8</accession>
<dbReference type="EMBL" id="JAXCLA010000006">
    <property type="protein sequence ID" value="MDY0746788.1"/>
    <property type="molecule type" value="Genomic_DNA"/>
</dbReference>